<dbReference type="Proteomes" id="UP001652625">
    <property type="component" value="Chromosome 13"/>
</dbReference>
<dbReference type="Gene3D" id="3.10.260.20">
    <property type="entry name" value="Ski"/>
    <property type="match status" value="4"/>
</dbReference>
<proteinExistence type="predicted"/>
<dbReference type="InterPro" id="IPR037000">
    <property type="entry name" value="Ski_DNA-bd_sf"/>
</dbReference>
<feature type="coiled-coil region" evidence="1">
    <location>
        <begin position="702"/>
        <end position="768"/>
    </location>
</feature>
<accession>A0ABM4DA30</accession>
<dbReference type="GeneID" id="101240632"/>
<dbReference type="Pfam" id="PF02437">
    <property type="entry name" value="Ski_Sno_DHD"/>
    <property type="match status" value="1"/>
</dbReference>
<evidence type="ECO:0000313" key="4">
    <source>
        <dbReference type="Proteomes" id="UP001652625"/>
    </source>
</evidence>
<feature type="domain" description="SKI/SNO/DAC" evidence="3">
    <location>
        <begin position="334"/>
        <end position="420"/>
    </location>
</feature>
<reference evidence="5" key="1">
    <citation type="submission" date="2025-08" db="UniProtKB">
        <authorList>
            <consortium name="RefSeq"/>
        </authorList>
    </citation>
    <scope>IDENTIFICATION</scope>
</reference>
<keyword evidence="1" id="KW-0175">Coiled coil</keyword>
<dbReference type="RefSeq" id="XP_065671213.1">
    <property type="nucleotide sequence ID" value="XM_065815141.1"/>
</dbReference>
<organism evidence="4 5">
    <name type="scientific">Hydra vulgaris</name>
    <name type="common">Hydra</name>
    <name type="synonym">Hydra attenuata</name>
    <dbReference type="NCBI Taxonomy" id="6087"/>
    <lineage>
        <taxon>Eukaryota</taxon>
        <taxon>Metazoa</taxon>
        <taxon>Cnidaria</taxon>
        <taxon>Hydrozoa</taxon>
        <taxon>Hydroidolina</taxon>
        <taxon>Anthoathecata</taxon>
        <taxon>Aplanulata</taxon>
        <taxon>Hydridae</taxon>
        <taxon>Hydra</taxon>
    </lineage>
</organism>
<dbReference type="InterPro" id="IPR009061">
    <property type="entry name" value="DNA-bd_dom_put_sf"/>
</dbReference>
<dbReference type="SUPFAM" id="SSF46955">
    <property type="entry name" value="Putative DNA-binding domain"/>
    <property type="match status" value="2"/>
</dbReference>
<name>A0ABM4DA30_HYDVU</name>
<evidence type="ECO:0000259" key="3">
    <source>
        <dbReference type="Pfam" id="PF02437"/>
    </source>
</evidence>
<keyword evidence="4" id="KW-1185">Reference proteome</keyword>
<evidence type="ECO:0000256" key="1">
    <source>
        <dbReference type="SAM" id="Coils"/>
    </source>
</evidence>
<evidence type="ECO:0000313" key="5">
    <source>
        <dbReference type="RefSeq" id="XP_065671213.1"/>
    </source>
</evidence>
<gene>
    <name evidence="5" type="primary">LOC101240632</name>
</gene>
<feature type="region of interest" description="Disordered" evidence="2">
    <location>
        <begin position="293"/>
        <end position="313"/>
    </location>
</feature>
<evidence type="ECO:0000256" key="2">
    <source>
        <dbReference type="SAM" id="MobiDB-lite"/>
    </source>
</evidence>
<protein>
    <submittedName>
        <fullName evidence="5">Uncharacterized protein LOC101240632 isoform X3</fullName>
    </submittedName>
</protein>
<feature type="region of interest" description="Disordered" evidence="2">
    <location>
        <begin position="583"/>
        <end position="610"/>
    </location>
</feature>
<dbReference type="InterPro" id="IPR003380">
    <property type="entry name" value="SKI/SNO/DAC"/>
</dbReference>
<sequence>MDYCLLNRMLGENMEVAQMSTYSPNQHSPYYSSRDLNADSELVTLHPLIIGKHIVVCMPEVNKVLRNVYQVLSQANYYLSKHGISSRRYSGAQLIRIKMLGILGHDAKVCSYILQEDAEMVFDSFDLTGNSRKSSKIVWMDPVLLDEKPMPSPPSKPCEMRSSEIVQEFPIKVHQFRLGDDIIVCTPDVQKVIQVTFNQGAAGYYFSKLGIVPYKFVHSAHLDKIKELHIIKRSAVHCTYVMKEDALKVFDAYGMSCDEVEEKVKFLEVIDLALATPSWKPVKIKNESPNSSIMNATRENSISPRNSTSPKQQLFSPADTEFEMPLDDDGEIPLFQDNDMVVHVFMVENEEVVCMPDIHKIVQSIHGNSIQVNYYFNKLKVHKKRFCFAHLRELKSRNILQNNATYCTYVPRADAEKLFQIYCLAGDPKLSEITYTETINLDSKFSSEDLCDENSSRNPDDKVTIHTFDLDGNVVITTPDVHKLVDFLEEQSASLDYHFRKLGIIKYRFTYSQLHQLRRLNVIKRPTVCTFINKTDVMRLLSMYETERNRQKIKNIDFLEPIVLAPGKNQPSKSKFDFDNSYETQEYQSPSSRQHSPSFVEPPNTTQLSKGEILSPTTTAMHHIQKIHPSIDCPIVIPNGDYDPGKILAASARSMHNGKRFHDDDDNTEVDVYKKYKYNGYPRHEDLMKDLNRKEIELRILHDGYQREIDEEQNRRLHIERKFKEAAKFHKEEIENMKQKQQELLNEISTLREELQNERLIRESLQKESLSENR</sequence>